<dbReference type="Gene3D" id="3.40.50.300">
    <property type="entry name" value="P-loop containing nucleotide triphosphate hydrolases"/>
    <property type="match status" value="1"/>
</dbReference>
<keyword evidence="3 10" id="KW-0132">Cell division</keyword>
<name>A0AB38A5V3_9ACTN</name>
<dbReference type="Proteomes" id="UP000183687">
    <property type="component" value="Unassembled WGS sequence"/>
</dbReference>
<keyword evidence="4" id="KW-0479">Metal-binding</keyword>
<dbReference type="SUPFAM" id="SSF52540">
    <property type="entry name" value="P-loop containing nucleoside triphosphate hydrolases"/>
    <property type="match status" value="1"/>
</dbReference>
<dbReference type="HAMAP" id="MF_00321">
    <property type="entry name" value="GTPase_EngB"/>
    <property type="match status" value="1"/>
</dbReference>
<accession>A0AB38A5V3</accession>
<dbReference type="InterPro" id="IPR030393">
    <property type="entry name" value="G_ENGB_dom"/>
</dbReference>
<dbReference type="EMBL" id="FNSH01000001">
    <property type="protein sequence ID" value="SEB56418.1"/>
    <property type="molecule type" value="Genomic_DNA"/>
</dbReference>
<dbReference type="RefSeq" id="WP_002563286.1">
    <property type="nucleotide sequence ID" value="NZ_CALJSN010000006.1"/>
</dbReference>
<evidence type="ECO:0000313" key="13">
    <source>
        <dbReference type="Proteomes" id="UP000183687"/>
    </source>
</evidence>
<comment type="similarity">
    <text evidence="2 10">Belongs to the TRAFAC class TrmE-Era-EngA-EngB-Septin-like GTPase superfamily. EngB GTPase family.</text>
</comment>
<dbReference type="InterPro" id="IPR027417">
    <property type="entry name" value="P-loop_NTPase"/>
</dbReference>
<organism evidence="12 13">
    <name type="scientific">Atopobium minutum</name>
    <dbReference type="NCBI Taxonomy" id="1381"/>
    <lineage>
        <taxon>Bacteria</taxon>
        <taxon>Bacillati</taxon>
        <taxon>Actinomycetota</taxon>
        <taxon>Coriobacteriia</taxon>
        <taxon>Coriobacteriales</taxon>
        <taxon>Atopobiaceae</taxon>
        <taxon>Atopobium</taxon>
    </lineage>
</organism>
<comment type="cofactor">
    <cofactor evidence="1">
        <name>Mg(2+)</name>
        <dbReference type="ChEBI" id="CHEBI:18420"/>
    </cofactor>
</comment>
<evidence type="ECO:0000256" key="2">
    <source>
        <dbReference type="ARBA" id="ARBA00009638"/>
    </source>
</evidence>
<keyword evidence="6" id="KW-0460">Magnesium</keyword>
<evidence type="ECO:0000256" key="10">
    <source>
        <dbReference type="HAMAP-Rule" id="MF_00321"/>
    </source>
</evidence>
<keyword evidence="9 10" id="KW-0131">Cell cycle</keyword>
<sequence>MAINYQNARYEASFGTAAQLPESTTPEIAFAGRSNVGKSSLLNKLFSRKALARVSSQPGKTATINFFEADGIRFVDLPGYGFAKVNKGERQRWADLIDGYFSDNRSFNLVIALVDIRHDAQKLDVQMLHFLTANQIPFIVALTKADKLSKNKQNAQANALAKQFGLDRMAMVITSSETGQGLDELKRFIANAVEED</sequence>
<dbReference type="GO" id="GO:0005829">
    <property type="term" value="C:cytosol"/>
    <property type="evidence" value="ECO:0007669"/>
    <property type="project" value="TreeGrafter"/>
</dbReference>
<feature type="domain" description="EngB-type G" evidence="11">
    <location>
        <begin position="24"/>
        <end position="195"/>
    </location>
</feature>
<dbReference type="PANTHER" id="PTHR11649">
    <property type="entry name" value="MSS1/TRME-RELATED GTP-BINDING PROTEIN"/>
    <property type="match status" value="1"/>
</dbReference>
<protein>
    <recommendedName>
        <fullName evidence="10">Probable GTP-binding protein EngB</fullName>
    </recommendedName>
</protein>
<dbReference type="InterPro" id="IPR019987">
    <property type="entry name" value="GTP-bd_ribosome_bio_YsxC"/>
</dbReference>
<comment type="caution">
    <text evidence="12">The sequence shown here is derived from an EMBL/GenBank/DDBJ whole genome shotgun (WGS) entry which is preliminary data.</text>
</comment>
<dbReference type="NCBIfam" id="TIGR00231">
    <property type="entry name" value="small_GTP"/>
    <property type="match status" value="1"/>
</dbReference>
<keyword evidence="7 10" id="KW-0342">GTP-binding</keyword>
<evidence type="ECO:0000256" key="6">
    <source>
        <dbReference type="ARBA" id="ARBA00022842"/>
    </source>
</evidence>
<reference evidence="12 13" key="1">
    <citation type="submission" date="2016-10" db="EMBL/GenBank/DDBJ databases">
        <authorList>
            <person name="Varghese N."/>
            <person name="Submissions S."/>
        </authorList>
    </citation>
    <scope>NUCLEOTIDE SEQUENCE [LARGE SCALE GENOMIC DNA]</scope>
    <source>
        <strain evidence="12 13">DSM 20586</strain>
    </source>
</reference>
<dbReference type="InterPro" id="IPR006073">
    <property type="entry name" value="GTP-bd"/>
</dbReference>
<dbReference type="AlphaFoldDB" id="A0AB38A5V3"/>
<evidence type="ECO:0000256" key="5">
    <source>
        <dbReference type="ARBA" id="ARBA00022741"/>
    </source>
</evidence>
<evidence type="ECO:0000256" key="8">
    <source>
        <dbReference type="ARBA" id="ARBA00023210"/>
    </source>
</evidence>
<evidence type="ECO:0000256" key="7">
    <source>
        <dbReference type="ARBA" id="ARBA00023134"/>
    </source>
</evidence>
<evidence type="ECO:0000259" key="11">
    <source>
        <dbReference type="PROSITE" id="PS51706"/>
    </source>
</evidence>
<evidence type="ECO:0000256" key="1">
    <source>
        <dbReference type="ARBA" id="ARBA00001946"/>
    </source>
</evidence>
<dbReference type="GO" id="GO:0005525">
    <property type="term" value="F:GTP binding"/>
    <property type="evidence" value="ECO:0007669"/>
    <property type="project" value="UniProtKB-UniRule"/>
</dbReference>
<proteinExistence type="inferred from homology"/>
<dbReference type="InterPro" id="IPR005225">
    <property type="entry name" value="Small_GTP-bd"/>
</dbReference>
<dbReference type="GO" id="GO:0046872">
    <property type="term" value="F:metal ion binding"/>
    <property type="evidence" value="ECO:0007669"/>
    <property type="project" value="UniProtKB-KW"/>
</dbReference>
<evidence type="ECO:0000256" key="4">
    <source>
        <dbReference type="ARBA" id="ARBA00022723"/>
    </source>
</evidence>
<evidence type="ECO:0000256" key="3">
    <source>
        <dbReference type="ARBA" id="ARBA00022618"/>
    </source>
</evidence>
<keyword evidence="8 10" id="KW-0717">Septation</keyword>
<dbReference type="GO" id="GO:0000917">
    <property type="term" value="P:division septum assembly"/>
    <property type="evidence" value="ECO:0007669"/>
    <property type="project" value="UniProtKB-KW"/>
</dbReference>
<dbReference type="NCBIfam" id="TIGR03598">
    <property type="entry name" value="GTPase_YsxC"/>
    <property type="match status" value="1"/>
</dbReference>
<dbReference type="PANTHER" id="PTHR11649:SF13">
    <property type="entry name" value="ENGB-TYPE G DOMAIN-CONTAINING PROTEIN"/>
    <property type="match status" value="1"/>
</dbReference>
<evidence type="ECO:0000313" key="12">
    <source>
        <dbReference type="EMBL" id="SEB56418.1"/>
    </source>
</evidence>
<keyword evidence="5 10" id="KW-0547">Nucleotide-binding</keyword>
<dbReference type="PROSITE" id="PS51706">
    <property type="entry name" value="G_ENGB"/>
    <property type="match status" value="1"/>
</dbReference>
<comment type="function">
    <text evidence="10">Necessary for normal cell division and for the maintenance of normal septation.</text>
</comment>
<evidence type="ECO:0000256" key="9">
    <source>
        <dbReference type="ARBA" id="ARBA00023306"/>
    </source>
</evidence>
<dbReference type="CDD" id="cd01876">
    <property type="entry name" value="YihA_EngB"/>
    <property type="match status" value="1"/>
</dbReference>
<dbReference type="Pfam" id="PF01926">
    <property type="entry name" value="MMR_HSR1"/>
    <property type="match status" value="1"/>
</dbReference>
<gene>
    <name evidence="10" type="primary">engB</name>
    <name evidence="12" type="ORF">SAMN04489746_0614</name>
</gene>